<evidence type="ECO:0000259" key="11">
    <source>
        <dbReference type="SMART" id="SM00387"/>
    </source>
</evidence>
<evidence type="ECO:0000256" key="7">
    <source>
        <dbReference type="ARBA" id="ARBA00022840"/>
    </source>
</evidence>
<evidence type="ECO:0000313" key="13">
    <source>
        <dbReference type="Proteomes" id="UP000832041"/>
    </source>
</evidence>
<organism evidence="12 13">
    <name type="scientific">Thermobifida alba</name>
    <name type="common">Thermomonospora alba</name>
    <dbReference type="NCBI Taxonomy" id="53522"/>
    <lineage>
        <taxon>Bacteria</taxon>
        <taxon>Bacillati</taxon>
        <taxon>Actinomycetota</taxon>
        <taxon>Actinomycetes</taxon>
        <taxon>Streptosporangiales</taxon>
        <taxon>Nocardiopsidaceae</taxon>
        <taxon>Thermobifida</taxon>
    </lineage>
</organism>
<evidence type="ECO:0000256" key="2">
    <source>
        <dbReference type="ARBA" id="ARBA00012438"/>
    </source>
</evidence>
<sequence length="395" mass="42506">MRGRPAGAYRRRMMERLGRITQTDLAVTVVVAGIAFASTVFSLEDTPEGLASLRELLPWGLPLMVLAVAPLLWLSAFPVPVAVVSVLATTVYYPLGYPDNLIVVAGAAALFTLVSLGYRRTGWLLGLTQYLIIHVFETLHFGEPRLGYALGMFAWVLVVLVGGEAMRKRREYLDMVRRHAEEAERTREEEARRRASEERLKLAREVHDVIAHHISLINVQAGSALYLIDSQPERAAAALAAIKQASGETLRELRAILGVLRVVDEEAPRSPASGLDRLDELLAGVRASGIEVRSEVAGEPRRLGAGAEAAAYRIVQESLTNVVRHSGAGTVTVSVEYAPDGVSVRVSDDGRGAVDGFVAGNGITGMRDRAEALGGELTAAADPGGGFTVRAWLPD</sequence>
<evidence type="ECO:0000256" key="3">
    <source>
        <dbReference type="ARBA" id="ARBA00022553"/>
    </source>
</evidence>
<reference evidence="12 13" key="1">
    <citation type="submission" date="2020-04" db="EMBL/GenBank/DDBJ databases">
        <title>Thermobifida alba genome sequencing and assembly.</title>
        <authorList>
            <person name="Luzics S."/>
            <person name="Horvath B."/>
            <person name="Nagy I."/>
            <person name="Toth A."/>
            <person name="Nagy I."/>
            <person name="Kukolya J."/>
        </authorList>
    </citation>
    <scope>NUCLEOTIDE SEQUENCE [LARGE SCALE GENOMIC DNA]</scope>
    <source>
        <strain evidence="12 13">DSM 43795</strain>
    </source>
</reference>
<feature type="transmembrane region" description="Helical" evidence="10">
    <location>
        <begin position="146"/>
        <end position="165"/>
    </location>
</feature>
<feature type="domain" description="Histidine kinase/HSP90-like ATPase" evidence="11">
    <location>
        <begin position="306"/>
        <end position="395"/>
    </location>
</feature>
<keyword evidence="13" id="KW-1185">Reference proteome</keyword>
<evidence type="ECO:0000256" key="10">
    <source>
        <dbReference type="SAM" id="Phobius"/>
    </source>
</evidence>
<feature type="transmembrane region" description="Helical" evidence="10">
    <location>
        <begin position="21"/>
        <end position="43"/>
    </location>
</feature>
<keyword evidence="10" id="KW-0812">Transmembrane</keyword>
<dbReference type="Pfam" id="PF07730">
    <property type="entry name" value="HisKA_3"/>
    <property type="match status" value="1"/>
</dbReference>
<evidence type="ECO:0000256" key="9">
    <source>
        <dbReference type="SAM" id="Coils"/>
    </source>
</evidence>
<evidence type="ECO:0000256" key="4">
    <source>
        <dbReference type="ARBA" id="ARBA00022679"/>
    </source>
</evidence>
<keyword evidence="8" id="KW-0902">Two-component regulatory system</keyword>
<keyword evidence="7" id="KW-0067">ATP-binding</keyword>
<accession>A0ABY4KW04</accession>
<protein>
    <recommendedName>
        <fullName evidence="2">histidine kinase</fullName>
        <ecNumber evidence="2">2.7.13.3</ecNumber>
    </recommendedName>
</protein>
<feature type="transmembrane region" description="Helical" evidence="10">
    <location>
        <begin position="100"/>
        <end position="118"/>
    </location>
</feature>
<evidence type="ECO:0000256" key="1">
    <source>
        <dbReference type="ARBA" id="ARBA00000085"/>
    </source>
</evidence>
<dbReference type="InterPro" id="IPR050482">
    <property type="entry name" value="Sensor_HK_TwoCompSys"/>
</dbReference>
<evidence type="ECO:0000256" key="8">
    <source>
        <dbReference type="ARBA" id="ARBA00023012"/>
    </source>
</evidence>
<dbReference type="GO" id="GO:0016301">
    <property type="term" value="F:kinase activity"/>
    <property type="evidence" value="ECO:0007669"/>
    <property type="project" value="UniProtKB-KW"/>
</dbReference>
<dbReference type="SMART" id="SM00387">
    <property type="entry name" value="HATPase_c"/>
    <property type="match status" value="1"/>
</dbReference>
<feature type="transmembrane region" description="Helical" evidence="10">
    <location>
        <begin position="63"/>
        <end position="88"/>
    </location>
</feature>
<proteinExistence type="predicted"/>
<dbReference type="SUPFAM" id="SSF55874">
    <property type="entry name" value="ATPase domain of HSP90 chaperone/DNA topoisomerase II/histidine kinase"/>
    <property type="match status" value="1"/>
</dbReference>
<keyword evidence="10" id="KW-0472">Membrane</keyword>
<dbReference type="CDD" id="cd16917">
    <property type="entry name" value="HATPase_UhpB-NarQ-NarX-like"/>
    <property type="match status" value="1"/>
</dbReference>
<comment type="catalytic activity">
    <reaction evidence="1">
        <text>ATP + protein L-histidine = ADP + protein N-phospho-L-histidine.</text>
        <dbReference type="EC" id="2.7.13.3"/>
    </reaction>
</comment>
<dbReference type="EMBL" id="CP051627">
    <property type="protein sequence ID" value="UPT19612.1"/>
    <property type="molecule type" value="Genomic_DNA"/>
</dbReference>
<keyword evidence="9" id="KW-0175">Coiled coil</keyword>
<evidence type="ECO:0000256" key="6">
    <source>
        <dbReference type="ARBA" id="ARBA00022777"/>
    </source>
</evidence>
<feature type="coiled-coil region" evidence="9">
    <location>
        <begin position="169"/>
        <end position="205"/>
    </location>
</feature>
<dbReference type="Gene3D" id="3.30.565.10">
    <property type="entry name" value="Histidine kinase-like ATPase, C-terminal domain"/>
    <property type="match status" value="1"/>
</dbReference>
<keyword evidence="5" id="KW-0547">Nucleotide-binding</keyword>
<dbReference type="PANTHER" id="PTHR24421:SF10">
    <property type="entry name" value="NITRATE_NITRITE SENSOR PROTEIN NARQ"/>
    <property type="match status" value="1"/>
</dbReference>
<gene>
    <name evidence="12" type="ORF">FOF52_00380</name>
</gene>
<dbReference type="Gene3D" id="1.20.5.1930">
    <property type="match status" value="1"/>
</dbReference>
<name>A0ABY4KW04_THEAE</name>
<keyword evidence="4" id="KW-0808">Transferase</keyword>
<evidence type="ECO:0000313" key="12">
    <source>
        <dbReference type="EMBL" id="UPT19612.1"/>
    </source>
</evidence>
<dbReference type="Pfam" id="PF02518">
    <property type="entry name" value="HATPase_c"/>
    <property type="match status" value="1"/>
</dbReference>
<dbReference type="InterPro" id="IPR011712">
    <property type="entry name" value="Sig_transdc_His_kin_sub3_dim/P"/>
</dbReference>
<evidence type="ECO:0000256" key="5">
    <source>
        <dbReference type="ARBA" id="ARBA00022741"/>
    </source>
</evidence>
<keyword evidence="3" id="KW-0597">Phosphoprotein</keyword>
<dbReference type="InterPro" id="IPR003594">
    <property type="entry name" value="HATPase_dom"/>
</dbReference>
<dbReference type="InterPro" id="IPR036890">
    <property type="entry name" value="HATPase_C_sf"/>
</dbReference>
<dbReference type="PANTHER" id="PTHR24421">
    <property type="entry name" value="NITRATE/NITRITE SENSOR PROTEIN NARX-RELATED"/>
    <property type="match status" value="1"/>
</dbReference>
<dbReference type="EC" id="2.7.13.3" evidence="2"/>
<dbReference type="Proteomes" id="UP000832041">
    <property type="component" value="Chromosome"/>
</dbReference>
<keyword evidence="10" id="KW-1133">Transmembrane helix</keyword>
<keyword evidence="6 12" id="KW-0418">Kinase</keyword>